<dbReference type="NCBIfam" id="TIGR01539">
    <property type="entry name" value="portal_lambda"/>
    <property type="match status" value="1"/>
</dbReference>
<dbReference type="RefSeq" id="WP_244906565.1">
    <property type="nucleotide sequence ID" value="NZ_CP010643.1"/>
</dbReference>
<sequence length="532" mass="59395">MIGKWFRRSQPTAADAVQRVAPPMIAPARRRGARLYQAAQADRVTSGWSTSPLPADQIVRRNWRALVARSREQLVNNGYAKAFQRSVRRNVIGQKGFILQAQVQGANGKPDADANRAIEAAFKTWSKAKNCDVKGVRSFLQIQKTLVNALPSDGEFMVRHVYGRDAGPWGYGLQILDPVNCPVDFDEDRRPNGRFIQAGIEYTKMGRPVYYYFHTLDVSQSDYSHAGRAFIRVPADQIIHWFEEDLVGQKRGLPWMATALLRMRQLDQFERAALINARESANKLGVIEWDEGFGPAPKGGDDDDDDAAEVELSSEEGIYHEMLQGQRLKRVESPYPNGEMAVFSKHNLRGVASGLGAAYNDLANDLEGVNLSSMRHGMQAERDRWKELQESLIESFVSEVFEKWLEYSLVAGKIILSNGAALSPRHLSKYLDATFHARRWDWMDPSKDVKADADAVDNMFKSRGQVIRERGRNPRDVYREFAEDIQAMKDEGIPPEVIAALITAKSKGGPPSVPAVETDSDETVAGGGNDSA</sequence>
<reference evidence="2 3" key="2">
    <citation type="journal article" date="2017" name="Genome Biol. Evol.">
        <title>Trajectories and Drivers of Genome Evolution in Surface-Associated Marine Phaeobacter.</title>
        <authorList>
            <person name="Freese H.M."/>
            <person name="Sikorski J."/>
            <person name="Bunk B."/>
            <person name="Scheuner C."/>
            <person name="Meier-Kolthoff J.P."/>
            <person name="Sproer C."/>
            <person name="Gram L."/>
            <person name="Overmann J."/>
        </authorList>
    </citation>
    <scope>NUCLEOTIDE SEQUENCE [LARGE SCALE GENOMIC DNA]</scope>
    <source>
        <strain evidence="2 3">P36</strain>
    </source>
</reference>
<reference evidence="2 3" key="1">
    <citation type="journal article" date="2017" name="Front. Microbiol.">
        <title>Phaeobacter piscinae sp. nov., a species of the Roseobacter group and potential aquaculture probiont.</title>
        <authorList>
            <person name="Sonnenschein E.C."/>
            <person name="Phippen C.B.W."/>
            <person name="Nielsen K.F."/>
            <person name="Mateiu R.V."/>
            <person name="Melchiorsen J."/>
            <person name="Gram L."/>
            <person name="Overmann J."/>
            <person name="Freese H.M."/>
        </authorList>
    </citation>
    <scope>NUCLEOTIDE SEQUENCE [LARGE SCALE GENOMIC DNA]</scope>
    <source>
        <strain evidence="2 3">P36</strain>
    </source>
</reference>
<reference evidence="2 3" key="4">
    <citation type="journal article" date="2018" name="Environ. Microbiol. Rep.">
        <title>Phylogenetic distribution of roseobacticides in the Roseobacter group and their effect on microalgae.</title>
        <authorList>
            <person name="Sonnenschein E.C."/>
            <person name="Phippen C.B."/>
            <person name="Bentzon-Tilia M."/>
            <person name="Rasmussen S.A."/>
            <person name="Nielsen K.F."/>
            <person name="Gram L."/>
        </authorList>
    </citation>
    <scope>NUCLEOTIDE SEQUENCE [LARGE SCALE GENOMIC DNA]</scope>
    <source>
        <strain evidence="2 3">P36</strain>
    </source>
</reference>
<dbReference type="Pfam" id="PF05136">
    <property type="entry name" value="Phage_portal_2"/>
    <property type="match status" value="1"/>
</dbReference>
<dbReference type="InterPro" id="IPR006429">
    <property type="entry name" value="Phage_lambda_portal"/>
</dbReference>
<reference evidence="2 3" key="3">
    <citation type="journal article" date="2017" name="Int. J. Syst. Evol. Microbiol.">
        <title>Adaptation of Surface-Associated Bacteria to the Open Ocean: A Genomically Distinct Subpopulation of Phaeobacter gallaeciensis Colonizes Pacific Mesozooplankton.</title>
        <authorList>
            <person name="Freese H.M."/>
            <person name="Methner A."/>
            <person name="Overmann J."/>
        </authorList>
    </citation>
    <scope>NUCLEOTIDE SEQUENCE [LARGE SCALE GENOMIC DNA]</scope>
    <source>
        <strain evidence="2 3">P36</strain>
    </source>
</reference>
<keyword evidence="3" id="KW-1185">Reference proteome</keyword>
<feature type="region of interest" description="Disordered" evidence="1">
    <location>
        <begin position="506"/>
        <end position="532"/>
    </location>
</feature>
<evidence type="ECO:0000256" key="1">
    <source>
        <dbReference type="SAM" id="MobiDB-lite"/>
    </source>
</evidence>
<dbReference type="EMBL" id="CP010643">
    <property type="protein sequence ID" value="ATG35908.1"/>
    <property type="molecule type" value="Genomic_DNA"/>
</dbReference>
<protein>
    <submittedName>
        <fullName evidence="2">Phage portal protein, lambda family</fullName>
    </submittedName>
</protein>
<gene>
    <name evidence="2" type="ORF">PhaeoP36_01766</name>
</gene>
<accession>A0ABM6PE07</accession>
<proteinExistence type="predicted"/>
<name>A0ABM6PE07_9RHOB</name>
<dbReference type="Proteomes" id="UP000218891">
    <property type="component" value="Chromosome"/>
</dbReference>
<organism evidence="2 3">
    <name type="scientific">Phaeobacter piscinae</name>
    <dbReference type="NCBI Taxonomy" id="1580596"/>
    <lineage>
        <taxon>Bacteria</taxon>
        <taxon>Pseudomonadati</taxon>
        <taxon>Pseudomonadota</taxon>
        <taxon>Alphaproteobacteria</taxon>
        <taxon>Rhodobacterales</taxon>
        <taxon>Roseobacteraceae</taxon>
        <taxon>Phaeobacter</taxon>
    </lineage>
</organism>
<evidence type="ECO:0000313" key="2">
    <source>
        <dbReference type="EMBL" id="ATG35908.1"/>
    </source>
</evidence>
<evidence type="ECO:0000313" key="3">
    <source>
        <dbReference type="Proteomes" id="UP000218891"/>
    </source>
</evidence>